<dbReference type="RefSeq" id="WP_183797927.1">
    <property type="nucleotide sequence ID" value="NZ_JACIEE010000001.1"/>
</dbReference>
<gene>
    <name evidence="1" type="ORF">GGQ64_000181</name>
</gene>
<sequence>MAQIVTVSPATAAYASQAYKATTRPTTLFEQKIEAWADAARIGDNFQLRGFLTVVQPPALALALLTMERQTDTTFGAAARSYAENGGEGDLVAAPEGMPSRED</sequence>
<dbReference type="Proteomes" id="UP000574761">
    <property type="component" value="Unassembled WGS sequence"/>
</dbReference>
<proteinExistence type="predicted"/>
<keyword evidence="2" id="KW-1185">Reference proteome</keyword>
<comment type="caution">
    <text evidence="1">The sequence shown here is derived from an EMBL/GenBank/DDBJ whole genome shotgun (WGS) entry which is preliminary data.</text>
</comment>
<accession>A0A7W6GH48</accession>
<evidence type="ECO:0000313" key="1">
    <source>
        <dbReference type="EMBL" id="MBB3975005.1"/>
    </source>
</evidence>
<organism evidence="1 2">
    <name type="scientific">Mycoplana azooxidifex</name>
    <dbReference type="NCBI Taxonomy" id="1636188"/>
    <lineage>
        <taxon>Bacteria</taxon>
        <taxon>Pseudomonadati</taxon>
        <taxon>Pseudomonadota</taxon>
        <taxon>Alphaproteobacteria</taxon>
        <taxon>Hyphomicrobiales</taxon>
        <taxon>Rhizobiaceae</taxon>
        <taxon>Mycoplana</taxon>
    </lineage>
</organism>
<dbReference type="EMBL" id="JACIEE010000001">
    <property type="protein sequence ID" value="MBB3975005.1"/>
    <property type="molecule type" value="Genomic_DNA"/>
</dbReference>
<evidence type="ECO:0000313" key="2">
    <source>
        <dbReference type="Proteomes" id="UP000574761"/>
    </source>
</evidence>
<reference evidence="1 2" key="1">
    <citation type="submission" date="2020-08" db="EMBL/GenBank/DDBJ databases">
        <title>Genomic Encyclopedia of Type Strains, Phase IV (KMG-IV): sequencing the most valuable type-strain genomes for metagenomic binning, comparative biology and taxonomic classification.</title>
        <authorList>
            <person name="Goeker M."/>
        </authorList>
    </citation>
    <scope>NUCLEOTIDE SEQUENCE [LARGE SCALE GENOMIC DNA]</scope>
    <source>
        <strain evidence="1 2">DSM 100211</strain>
    </source>
</reference>
<protein>
    <submittedName>
        <fullName evidence="1">Uncharacterized protein</fullName>
    </submittedName>
</protein>
<dbReference type="AlphaFoldDB" id="A0A7W6GH48"/>
<name>A0A7W6GH48_9HYPH</name>